<feature type="binding site" evidence="2">
    <location>
        <position position="154"/>
    </location>
    <ligand>
        <name>substrate</name>
    </ligand>
</feature>
<evidence type="ECO:0000256" key="1">
    <source>
        <dbReference type="ARBA" id="ARBA00022729"/>
    </source>
</evidence>
<protein>
    <submittedName>
        <fullName evidence="4">TRAP transporter substrate-binding protein DctP</fullName>
    </submittedName>
</protein>
<dbReference type="InterPro" id="IPR018389">
    <property type="entry name" value="DctP_fam"/>
</dbReference>
<dbReference type="GO" id="GO:0046872">
    <property type="term" value="F:metal ion binding"/>
    <property type="evidence" value="ECO:0007669"/>
    <property type="project" value="UniProtKB-KW"/>
</dbReference>
<accession>A0A923MC78</accession>
<dbReference type="GO" id="GO:0055085">
    <property type="term" value="P:transmembrane transport"/>
    <property type="evidence" value="ECO:0007669"/>
    <property type="project" value="InterPro"/>
</dbReference>
<proteinExistence type="predicted"/>
<feature type="binding site" evidence="3">
    <location>
        <position position="212"/>
    </location>
    <ligand>
        <name>substrate</name>
    </ligand>
</feature>
<dbReference type="Gene3D" id="3.40.190.170">
    <property type="entry name" value="Bacterial extracellular solute-binding protein, family 7"/>
    <property type="match status" value="1"/>
</dbReference>
<evidence type="ECO:0000256" key="2">
    <source>
        <dbReference type="PIRSR" id="PIRSR039026-1"/>
    </source>
</evidence>
<dbReference type="InterPro" id="IPR026289">
    <property type="entry name" value="SBP_TakP-like"/>
</dbReference>
<dbReference type="EMBL" id="JACORU010000008">
    <property type="protein sequence ID" value="MBC5766856.1"/>
    <property type="molecule type" value="Genomic_DNA"/>
</dbReference>
<dbReference type="PIRSF" id="PIRSF039026">
    <property type="entry name" value="SiaP"/>
    <property type="match status" value="1"/>
</dbReference>
<dbReference type="PANTHER" id="PTHR33376:SF5">
    <property type="entry name" value="EXTRACYTOPLASMIC SOLUTE RECEPTOR PROTEIN"/>
    <property type="match status" value="1"/>
</dbReference>
<sequence length="359" mass="39557">MDRRSLIKTAGIGGILAAGAAPAVHAQAAVRWRLASSFPKSLDTIYGAAEVFSQKVRQLSGGRFEVSVHAAGELMPAFGVVDGVQQGSIEAAHTAPYYFFGKDETFAIGGAIPFGLNSRQMSAWTFEGNGLKLMREFYAKYNIVNFACGNTGAQMGGWFRKEIKSAADLKGLKFRIGGFAGKVLERMGGVPQNIPGGDIYPALEKGTIDAAEWIGPYDDLKLGFHKVAPFYYYPGWWEGGLQLDLYINQKAYDALSAEQKSIVEMASAYAHVETQAKYDVKNPTALKQLVGSGAKLRPFPGDVMAAAFKESMKLYDELSAKNENWKKVYADFSKFRSDQNLWFRFTEATFDRFMQSQKL</sequence>
<feature type="binding site" evidence="3">
    <location>
        <position position="213"/>
    </location>
    <ligand>
        <name>Na(+)</name>
        <dbReference type="ChEBI" id="CHEBI:29101"/>
    </ligand>
</feature>
<evidence type="ECO:0000256" key="3">
    <source>
        <dbReference type="PIRSR" id="PIRSR039026-2"/>
    </source>
</evidence>
<organism evidence="4 5">
    <name type="scientific">Ramlibacter albus</name>
    <dbReference type="NCBI Taxonomy" id="2079448"/>
    <lineage>
        <taxon>Bacteria</taxon>
        <taxon>Pseudomonadati</taxon>
        <taxon>Pseudomonadota</taxon>
        <taxon>Betaproteobacteria</taxon>
        <taxon>Burkholderiales</taxon>
        <taxon>Comamonadaceae</taxon>
        <taxon>Ramlibacter</taxon>
    </lineage>
</organism>
<dbReference type="Pfam" id="PF03480">
    <property type="entry name" value="DctP"/>
    <property type="match status" value="1"/>
</dbReference>
<evidence type="ECO:0000313" key="4">
    <source>
        <dbReference type="EMBL" id="MBC5766856.1"/>
    </source>
</evidence>
<dbReference type="Proteomes" id="UP000596827">
    <property type="component" value="Unassembled WGS sequence"/>
</dbReference>
<dbReference type="InterPro" id="IPR038404">
    <property type="entry name" value="TRAP_DctP_sf"/>
</dbReference>
<keyword evidence="1" id="KW-0732">Signal</keyword>
<dbReference type="AlphaFoldDB" id="A0A923MC78"/>
<dbReference type="InterPro" id="IPR006311">
    <property type="entry name" value="TAT_signal"/>
</dbReference>
<dbReference type="RefSeq" id="WP_187083350.1">
    <property type="nucleotide sequence ID" value="NZ_JACORU010000008.1"/>
</dbReference>
<dbReference type="SUPFAM" id="SSF53850">
    <property type="entry name" value="Periplasmic binding protein-like II"/>
    <property type="match status" value="1"/>
</dbReference>
<name>A0A923MC78_9BURK</name>
<reference evidence="4" key="1">
    <citation type="submission" date="2020-08" db="EMBL/GenBank/DDBJ databases">
        <title>Ramlibacter sp. GTP1 16S ribosomal RNA gene genome sequencing and assembly.</title>
        <authorList>
            <person name="Kang M."/>
        </authorList>
    </citation>
    <scope>NUCLEOTIDE SEQUENCE</scope>
    <source>
        <strain evidence="4">GTP1</strain>
    </source>
</reference>
<keyword evidence="5" id="KW-1185">Reference proteome</keyword>
<feature type="binding site" evidence="3">
    <location>
        <position position="238"/>
    </location>
    <ligand>
        <name>substrate</name>
    </ligand>
</feature>
<evidence type="ECO:0000313" key="5">
    <source>
        <dbReference type="Proteomes" id="UP000596827"/>
    </source>
</evidence>
<dbReference type="Gene3D" id="3.40.190.10">
    <property type="entry name" value="Periplasmic binding protein-like II"/>
    <property type="match status" value="1"/>
</dbReference>
<dbReference type="GO" id="GO:0031317">
    <property type="term" value="C:tripartite ATP-independent periplasmic transporter complex"/>
    <property type="evidence" value="ECO:0007669"/>
    <property type="project" value="InterPro"/>
</dbReference>
<dbReference type="NCBIfam" id="NF037995">
    <property type="entry name" value="TRAP_S1"/>
    <property type="match status" value="1"/>
</dbReference>
<keyword evidence="3" id="KW-0479">Metal-binding</keyword>
<dbReference type="PROSITE" id="PS51318">
    <property type="entry name" value="TAT"/>
    <property type="match status" value="1"/>
</dbReference>
<comment type="caution">
    <text evidence="4">The sequence shown here is derived from an EMBL/GenBank/DDBJ whole genome shotgun (WGS) entry which is preliminary data.</text>
</comment>
<feature type="binding site" evidence="2">
    <location>
        <position position="175"/>
    </location>
    <ligand>
        <name>substrate</name>
    </ligand>
</feature>
<gene>
    <name evidence="4" type="primary">dctP</name>
    <name evidence="4" type="ORF">H8R02_20490</name>
</gene>
<dbReference type="PANTHER" id="PTHR33376">
    <property type="match status" value="1"/>
</dbReference>